<dbReference type="EMBL" id="JALJOT010000006">
    <property type="protein sequence ID" value="KAK9909808.1"/>
    <property type="molecule type" value="Genomic_DNA"/>
</dbReference>
<comment type="similarity">
    <text evidence="1 2">Belongs to the BCP1 family.</text>
</comment>
<evidence type="ECO:0000256" key="3">
    <source>
        <dbReference type="SAM" id="MobiDB-lite"/>
    </source>
</evidence>
<name>A0ABR2YSG6_9CHLO</name>
<keyword evidence="5" id="KW-1185">Reference proteome</keyword>
<dbReference type="PANTHER" id="PTHR13261:SF0">
    <property type="entry name" value="BRCA2 AND CDKN1A-INTERACTING PROTEIN"/>
    <property type="match status" value="1"/>
</dbReference>
<evidence type="ECO:0000256" key="1">
    <source>
        <dbReference type="ARBA" id="ARBA00006781"/>
    </source>
</evidence>
<dbReference type="PIRSF" id="PIRSF028983">
    <property type="entry name" value="BCP1"/>
    <property type="match status" value="1"/>
</dbReference>
<dbReference type="PANTHER" id="PTHR13261">
    <property type="entry name" value="BRCA2 AND CDKN1A INTERACTING PROTEIN"/>
    <property type="match status" value="1"/>
</dbReference>
<dbReference type="Pfam" id="PF13862">
    <property type="entry name" value="BCCIP"/>
    <property type="match status" value="1"/>
</dbReference>
<reference evidence="4 5" key="1">
    <citation type="journal article" date="2024" name="Nat. Commun.">
        <title>Phylogenomics reveals the evolutionary origins of lichenization in chlorophyte algae.</title>
        <authorList>
            <person name="Puginier C."/>
            <person name="Libourel C."/>
            <person name="Otte J."/>
            <person name="Skaloud P."/>
            <person name="Haon M."/>
            <person name="Grisel S."/>
            <person name="Petersen M."/>
            <person name="Berrin J.G."/>
            <person name="Delaux P.M."/>
            <person name="Dal Grande F."/>
            <person name="Keller J."/>
        </authorList>
    </citation>
    <scope>NUCLEOTIDE SEQUENCE [LARGE SCALE GENOMIC DNA]</scope>
    <source>
        <strain evidence="4 5">SAG 216-7</strain>
    </source>
</reference>
<dbReference type="Proteomes" id="UP001491310">
    <property type="component" value="Unassembled WGS sequence"/>
</dbReference>
<evidence type="ECO:0000313" key="5">
    <source>
        <dbReference type="Proteomes" id="UP001491310"/>
    </source>
</evidence>
<feature type="region of interest" description="Disordered" evidence="3">
    <location>
        <begin position="1"/>
        <end position="35"/>
    </location>
</feature>
<dbReference type="InterPro" id="IPR025602">
    <property type="entry name" value="BCP1_family"/>
</dbReference>
<gene>
    <name evidence="4" type="ORF">WJX75_007678</name>
</gene>
<evidence type="ECO:0000313" key="4">
    <source>
        <dbReference type="EMBL" id="KAK9909808.1"/>
    </source>
</evidence>
<evidence type="ECO:0000256" key="2">
    <source>
        <dbReference type="PIRNR" id="PIRNR028983"/>
    </source>
</evidence>
<protein>
    <recommendedName>
        <fullName evidence="2">Protein BCCIP homolog</fullName>
    </recommendedName>
</protein>
<feature type="compositionally biased region" description="Acidic residues" evidence="3">
    <location>
        <begin position="1"/>
        <end position="12"/>
    </location>
</feature>
<organism evidence="4 5">
    <name type="scientific">Coccomyxa subellipsoidea</name>
    <dbReference type="NCBI Taxonomy" id="248742"/>
    <lineage>
        <taxon>Eukaryota</taxon>
        <taxon>Viridiplantae</taxon>
        <taxon>Chlorophyta</taxon>
        <taxon>core chlorophytes</taxon>
        <taxon>Trebouxiophyceae</taxon>
        <taxon>Trebouxiophyceae incertae sedis</taxon>
        <taxon>Coccomyxaceae</taxon>
        <taxon>Coccomyxa</taxon>
    </lineage>
</organism>
<feature type="region of interest" description="Disordered" evidence="3">
    <location>
        <begin position="200"/>
        <end position="222"/>
    </location>
</feature>
<sequence>MDDTVETSESDTDSGSTGDFSSSESESDKEKDPEDDDIVNIDFEFFDPTDIDFHGLKSLLRTYLDGEEFGCSELVETIIKQQSVGTTVKTSEEDDPIGVITALSIQRYHQLSCLKEVRQFLLKQCQDSGLKAKLQKVWDQAGTGLIVSERLINCPPQLASPLQHALFDEEIPWATEDEPSEELRNSFKFERFLFVSRVYQDNQGPPQPGPGPKKGKRRKAERHAATMVYARPEDEFYHRHSSWSYSFPVTSRPVQKDELQPLRLVMLLSPKQAATARKELYTVVGNLALGQDAEGAT</sequence>
<proteinExistence type="inferred from homology"/>
<feature type="compositionally biased region" description="Low complexity" evidence="3">
    <location>
        <begin position="13"/>
        <end position="24"/>
    </location>
</feature>
<accession>A0ABR2YSG6</accession>
<comment type="caution">
    <text evidence="4">The sequence shown here is derived from an EMBL/GenBank/DDBJ whole genome shotgun (WGS) entry which is preliminary data.</text>
</comment>